<evidence type="ECO:0000313" key="2">
    <source>
        <dbReference type="Proteomes" id="UP000499080"/>
    </source>
</evidence>
<sequence length="100" mass="11346">MTRALSELAPLQISALHQRWVVSRPASDLTCNRPTYTENLQWNRVSNSETSDPEAVNLPLGYRCLEGTINIKLCVRGLTEIKHNQYSRPTDWLSTVGSFK</sequence>
<proteinExistence type="predicted"/>
<dbReference type="EMBL" id="BGPR01000217">
    <property type="protein sequence ID" value="GBM05699.1"/>
    <property type="molecule type" value="Genomic_DNA"/>
</dbReference>
<comment type="caution">
    <text evidence="1">The sequence shown here is derived from an EMBL/GenBank/DDBJ whole genome shotgun (WGS) entry which is preliminary data.</text>
</comment>
<dbReference type="Proteomes" id="UP000499080">
    <property type="component" value="Unassembled WGS sequence"/>
</dbReference>
<evidence type="ECO:0000313" key="1">
    <source>
        <dbReference type="EMBL" id="GBM05699.1"/>
    </source>
</evidence>
<dbReference type="OrthoDB" id="1099063at2759"/>
<name>A0A4Y2CNF7_ARAVE</name>
<dbReference type="AlphaFoldDB" id="A0A4Y2CNF7"/>
<reference evidence="1 2" key="1">
    <citation type="journal article" date="2019" name="Sci. Rep.">
        <title>Orb-weaving spider Araneus ventricosus genome elucidates the spidroin gene catalogue.</title>
        <authorList>
            <person name="Kono N."/>
            <person name="Nakamura H."/>
            <person name="Ohtoshi R."/>
            <person name="Moran D.A.P."/>
            <person name="Shinohara A."/>
            <person name="Yoshida Y."/>
            <person name="Fujiwara M."/>
            <person name="Mori M."/>
            <person name="Tomita M."/>
            <person name="Arakawa K."/>
        </authorList>
    </citation>
    <scope>NUCLEOTIDE SEQUENCE [LARGE SCALE GENOMIC DNA]</scope>
</reference>
<protein>
    <submittedName>
        <fullName evidence="1">Uncharacterized protein</fullName>
    </submittedName>
</protein>
<keyword evidence="2" id="KW-1185">Reference proteome</keyword>
<gene>
    <name evidence="1" type="ORF">AVEN_175547_1</name>
</gene>
<accession>A0A4Y2CNF7</accession>
<organism evidence="1 2">
    <name type="scientific">Araneus ventricosus</name>
    <name type="common">Orbweaver spider</name>
    <name type="synonym">Epeira ventricosa</name>
    <dbReference type="NCBI Taxonomy" id="182803"/>
    <lineage>
        <taxon>Eukaryota</taxon>
        <taxon>Metazoa</taxon>
        <taxon>Ecdysozoa</taxon>
        <taxon>Arthropoda</taxon>
        <taxon>Chelicerata</taxon>
        <taxon>Arachnida</taxon>
        <taxon>Araneae</taxon>
        <taxon>Araneomorphae</taxon>
        <taxon>Entelegynae</taxon>
        <taxon>Araneoidea</taxon>
        <taxon>Araneidae</taxon>
        <taxon>Araneus</taxon>
    </lineage>
</organism>